<organism evidence="1 2">
    <name type="scientific">Parazoarcus communis</name>
    <dbReference type="NCBI Taxonomy" id="41977"/>
    <lineage>
        <taxon>Bacteria</taxon>
        <taxon>Pseudomonadati</taxon>
        <taxon>Pseudomonadota</taxon>
        <taxon>Betaproteobacteria</taxon>
        <taxon>Rhodocyclales</taxon>
        <taxon>Zoogloeaceae</taxon>
        <taxon>Parazoarcus</taxon>
    </lineage>
</organism>
<dbReference type="OrthoDB" id="9179874at2"/>
<sequence>MSQALASSPVAEIVAELLTDVARQAEAAAVLGIADVSLDVRCGCKGPGTIAWLDSLAVPVPEKPNTWLPLGEGGRIARLGMTEFLVEGDAAVVERLTTTPRAAGVYPVQHEDAALILGGERVNELLRQTCNVNFAALKPADRPVVLTSLVGVGVTVLPEQSAKGLIYRIWCDGSYGRYLFETLHDIAHELGGGTVLPQHLYA</sequence>
<name>A0A2U8H052_9RHOO</name>
<evidence type="ECO:0000313" key="1">
    <source>
        <dbReference type="EMBL" id="AWI79359.1"/>
    </source>
</evidence>
<proteinExistence type="predicted"/>
<dbReference type="AlphaFoldDB" id="A0A2U8H052"/>
<evidence type="ECO:0008006" key="3">
    <source>
        <dbReference type="Google" id="ProtNLM"/>
    </source>
</evidence>
<gene>
    <name evidence="1" type="ORF">CEW87_08245</name>
</gene>
<dbReference type="Proteomes" id="UP000244902">
    <property type="component" value="Chromosome"/>
</dbReference>
<dbReference type="RefSeq" id="WP_108972252.1">
    <property type="nucleotide sequence ID" value="NZ_CP022188.1"/>
</dbReference>
<dbReference type="Gene3D" id="3.30.1360.120">
    <property type="entry name" value="Probable tRNA modification gtpase trme, domain 1"/>
    <property type="match status" value="1"/>
</dbReference>
<dbReference type="Gene3D" id="3.30.70.1520">
    <property type="entry name" value="Heterotetrameric sarcosine oxidase"/>
    <property type="match status" value="1"/>
</dbReference>
<reference evidence="1 2" key="1">
    <citation type="submission" date="2017-06" db="EMBL/GenBank/DDBJ databases">
        <title>Azoarcus sp. TSNA42 complete genome sequence.</title>
        <authorList>
            <person name="Woo J.-H."/>
            <person name="Kim H.-S."/>
        </authorList>
    </citation>
    <scope>NUCLEOTIDE SEQUENCE [LARGE SCALE GENOMIC DNA]</scope>
    <source>
        <strain evidence="1 2">TSNA42</strain>
    </source>
</reference>
<protein>
    <recommendedName>
        <fullName evidence="3">Sarcosine oxidase subunit gamma</fullName>
    </recommendedName>
</protein>
<dbReference type="InterPro" id="IPR027266">
    <property type="entry name" value="TrmE/GcvT-like"/>
</dbReference>
<accession>A0A2U8H052</accession>
<dbReference type="EMBL" id="CP022188">
    <property type="protein sequence ID" value="AWI79359.1"/>
    <property type="molecule type" value="Genomic_DNA"/>
</dbReference>
<evidence type="ECO:0000313" key="2">
    <source>
        <dbReference type="Proteomes" id="UP000244902"/>
    </source>
</evidence>
<dbReference type="SUPFAM" id="SSF103025">
    <property type="entry name" value="Folate-binding domain"/>
    <property type="match status" value="1"/>
</dbReference>